<comment type="caution">
    <text evidence="2">The sequence shown here is derived from an EMBL/GenBank/DDBJ whole genome shotgun (WGS) entry which is preliminary data.</text>
</comment>
<evidence type="ECO:0000259" key="1">
    <source>
        <dbReference type="Pfam" id="PF04961"/>
    </source>
</evidence>
<dbReference type="RefSeq" id="WP_120195804.1">
    <property type="nucleotide sequence ID" value="NZ_MCIA01000007.1"/>
</dbReference>
<gene>
    <name evidence="2" type="ORF">BET01_14510</name>
</gene>
<protein>
    <submittedName>
        <fullName evidence="2">Sugar ABC transporter substrate-binding protein</fullName>
    </submittedName>
</protein>
<evidence type="ECO:0000313" key="2">
    <source>
        <dbReference type="EMBL" id="RKD33240.1"/>
    </source>
</evidence>
<reference evidence="2 3" key="1">
    <citation type="submission" date="2016-08" db="EMBL/GenBank/DDBJ databases">
        <title>A new outlook on sporulation: Clostridium algidixylanolyticum.</title>
        <authorList>
            <person name="Poppleton D.I."/>
            <person name="Gribaldo S."/>
        </authorList>
    </citation>
    <scope>NUCLEOTIDE SEQUENCE [LARGE SCALE GENOMIC DNA]</scope>
    <source>
        <strain evidence="2 3">SPL73</strain>
    </source>
</reference>
<feature type="domain" description="Cyclodeaminase/cyclohydrolase" evidence="1">
    <location>
        <begin position="6"/>
        <end position="186"/>
    </location>
</feature>
<keyword evidence="3" id="KW-1185">Reference proteome</keyword>
<dbReference type="AlphaFoldDB" id="A0A419T6R0"/>
<dbReference type="InterPro" id="IPR036178">
    <property type="entry name" value="Formintransfe-cycloase-like_sf"/>
</dbReference>
<dbReference type="EMBL" id="MCIA01000007">
    <property type="protein sequence ID" value="RKD33240.1"/>
    <property type="molecule type" value="Genomic_DNA"/>
</dbReference>
<dbReference type="GO" id="GO:0003824">
    <property type="term" value="F:catalytic activity"/>
    <property type="evidence" value="ECO:0007669"/>
    <property type="project" value="InterPro"/>
</dbReference>
<name>A0A419T6R0_9FIRM</name>
<dbReference type="Pfam" id="PF04961">
    <property type="entry name" value="FTCD_C"/>
    <property type="match status" value="1"/>
</dbReference>
<proteinExistence type="predicted"/>
<organism evidence="2 3">
    <name type="scientific">Lacrimispora algidixylanolytica</name>
    <dbReference type="NCBI Taxonomy" id="94868"/>
    <lineage>
        <taxon>Bacteria</taxon>
        <taxon>Bacillati</taxon>
        <taxon>Bacillota</taxon>
        <taxon>Clostridia</taxon>
        <taxon>Lachnospirales</taxon>
        <taxon>Lachnospiraceae</taxon>
        <taxon>Lacrimispora</taxon>
    </lineage>
</organism>
<dbReference type="InterPro" id="IPR007044">
    <property type="entry name" value="Cyclodeamin/CycHdrlase"/>
</dbReference>
<evidence type="ECO:0000313" key="3">
    <source>
        <dbReference type="Proteomes" id="UP000284277"/>
    </source>
</evidence>
<accession>A0A419T6R0</accession>
<dbReference type="SUPFAM" id="SSF101262">
    <property type="entry name" value="Methenyltetrahydrofolate cyclohydrolase-like"/>
    <property type="match status" value="1"/>
</dbReference>
<dbReference type="OrthoDB" id="7959174at2"/>
<dbReference type="Proteomes" id="UP000284277">
    <property type="component" value="Unassembled WGS sequence"/>
</dbReference>
<dbReference type="Gene3D" id="1.20.120.680">
    <property type="entry name" value="Formiminotetrahydrofolate cyclodeaminase monomer, up-and-down helical bundle"/>
    <property type="match status" value="1"/>
</dbReference>
<sequence>MIQDFTVSSFLEELSSKKSTPGGGGAAGLAGAVGTALGEMVVNLTLGKKKYADVEEEMQSILMTLTQMREEFLRLADEDAVVFAPLAAAYSLPATTEEDKKKKEAILEDLLVSAALVPLSVMELCLKTLNLLEVLGEKGSRLAVSDVGVGVQMIRASILGAKMNVYINTKTMIQREKARELNARAQSVSEEAIRLADTIYTQVEAALKTE</sequence>